<gene>
    <name evidence="1" type="ORF">CNX65_10210</name>
</gene>
<dbReference type="RefSeq" id="WP_096492556.1">
    <property type="nucleotide sequence ID" value="NZ_CP023445.1"/>
</dbReference>
<dbReference type="EMBL" id="CP023445">
    <property type="protein sequence ID" value="ATE53618.1"/>
    <property type="molecule type" value="Genomic_DNA"/>
</dbReference>
<name>A0A290Z3N5_9PSEU</name>
<accession>A0A290Z3N5</accession>
<reference evidence="1" key="1">
    <citation type="submission" date="2017-09" db="EMBL/GenBank/DDBJ databases">
        <title>Complete Genome Sequence of ansamitocin-producing Bacterium Actinosynnema pretiosum X47.</title>
        <authorList>
            <person name="Cao G."/>
            <person name="Zong G."/>
            <person name="Zhong C."/>
            <person name="Fu J."/>
        </authorList>
    </citation>
    <scope>NUCLEOTIDE SEQUENCE [LARGE SCALE GENOMIC DNA]</scope>
    <source>
        <strain evidence="1">X47</strain>
    </source>
</reference>
<evidence type="ECO:0000313" key="1">
    <source>
        <dbReference type="EMBL" id="ATE53618.1"/>
    </source>
</evidence>
<keyword evidence="2" id="KW-1185">Reference proteome</keyword>
<protein>
    <submittedName>
        <fullName evidence="1">Uncharacterized protein</fullName>
    </submittedName>
</protein>
<dbReference type="KEGG" id="apre:CNX65_10210"/>
<dbReference type="AlphaFoldDB" id="A0A290Z3N5"/>
<dbReference type="Proteomes" id="UP000218505">
    <property type="component" value="Chromosome"/>
</dbReference>
<proteinExistence type="predicted"/>
<organism evidence="1 2">
    <name type="scientific">Actinosynnema pretiosum</name>
    <dbReference type="NCBI Taxonomy" id="42197"/>
    <lineage>
        <taxon>Bacteria</taxon>
        <taxon>Bacillati</taxon>
        <taxon>Actinomycetota</taxon>
        <taxon>Actinomycetes</taxon>
        <taxon>Pseudonocardiales</taxon>
        <taxon>Pseudonocardiaceae</taxon>
        <taxon>Actinosynnema</taxon>
    </lineage>
</organism>
<sequence>MIALLEQQVDQELTVSEEIASVPTGAFVDGSARERRNRRIAARAAVGIVPAYGVTLPQALAEEALPKGLASVLTGDAPEAAPVAQLRPVSAPAPLPRPRPVRIVGREAAEITRHVVLFVRPTRSWAEVQVMRECRYGCKLHVRREGEGLVYALLHSATYGCRLGQDEATRVVPVTLAPLPLYLGRAA</sequence>
<evidence type="ECO:0000313" key="2">
    <source>
        <dbReference type="Proteomes" id="UP000218505"/>
    </source>
</evidence>